<dbReference type="EMBL" id="CP042218">
    <property type="protein sequence ID" value="QDW67882.1"/>
    <property type="molecule type" value="Genomic_DNA"/>
</dbReference>
<dbReference type="Proteomes" id="UP000316584">
    <property type="component" value="Chromosome"/>
</dbReference>
<reference evidence="1 2" key="1">
    <citation type="submission" date="2019-07" db="EMBL/GenBank/DDBJ databases">
        <title>Full genome sequence of Luteimonas sp. Gr-4.</title>
        <authorList>
            <person name="Im W.-T."/>
        </authorList>
    </citation>
    <scope>NUCLEOTIDE SEQUENCE [LARGE SCALE GENOMIC DNA]</scope>
    <source>
        <strain evidence="1 2">Gr-4</strain>
    </source>
</reference>
<dbReference type="InterPro" id="IPR005358">
    <property type="entry name" value="Puta_zinc/iron-chelating_dom"/>
</dbReference>
<dbReference type="OrthoDB" id="71604at2"/>
<name>A0A518N7L3_9GAMM</name>
<organism evidence="1 2">
    <name type="scientific">Luteimonas granuli</name>
    <dbReference type="NCBI Taxonomy" id="1176533"/>
    <lineage>
        <taxon>Bacteria</taxon>
        <taxon>Pseudomonadati</taxon>
        <taxon>Pseudomonadota</taxon>
        <taxon>Gammaproteobacteria</taxon>
        <taxon>Lysobacterales</taxon>
        <taxon>Lysobacteraceae</taxon>
        <taxon>Luteimonas</taxon>
    </lineage>
</organism>
<protein>
    <submittedName>
        <fullName evidence="1">YkgJ family cysteine cluster protein</fullName>
    </submittedName>
</protein>
<evidence type="ECO:0000313" key="2">
    <source>
        <dbReference type="Proteomes" id="UP000316584"/>
    </source>
</evidence>
<proteinExistence type="predicted"/>
<gene>
    <name evidence="1" type="ORF">FPZ22_07060</name>
</gene>
<dbReference type="Pfam" id="PF03692">
    <property type="entry name" value="CxxCxxCC"/>
    <property type="match status" value="1"/>
</dbReference>
<dbReference type="KEGG" id="lug:FPZ22_07060"/>
<dbReference type="AlphaFoldDB" id="A0A518N7L3"/>
<accession>A0A518N7L3</accession>
<evidence type="ECO:0000313" key="1">
    <source>
        <dbReference type="EMBL" id="QDW67882.1"/>
    </source>
</evidence>
<keyword evidence="2" id="KW-1185">Reference proteome</keyword>
<sequence length="107" mass="11998">MAPARVTQDAVPLCARCDAVCCRLTVVVQPEDRIPAHLTTFTEAGLEVMARDEEGWCVAVDSAHMRCSIYDSRPAVCRRFVMSGPYCLDVRADHSDRTARRVPLRLY</sequence>